<dbReference type="CDD" id="cd06171">
    <property type="entry name" value="Sigma70_r4"/>
    <property type="match status" value="1"/>
</dbReference>
<evidence type="ECO:0000259" key="7">
    <source>
        <dbReference type="Pfam" id="PF04545"/>
    </source>
</evidence>
<dbReference type="InterPro" id="IPR013324">
    <property type="entry name" value="RNA_pol_sigma_r3/r4-like"/>
</dbReference>
<dbReference type="RefSeq" id="WP_419191143.1">
    <property type="nucleotide sequence ID" value="NZ_CP036434.1"/>
</dbReference>
<dbReference type="InterPro" id="IPR007630">
    <property type="entry name" value="RNA_pol_sigma70_r4"/>
</dbReference>
<dbReference type="Pfam" id="PF04542">
    <property type="entry name" value="Sigma70_r2"/>
    <property type="match status" value="1"/>
</dbReference>
<dbReference type="InterPro" id="IPR013325">
    <property type="entry name" value="RNA_pol_sigma_r2"/>
</dbReference>
<keyword evidence="3" id="KW-0731">Sigma factor</keyword>
<dbReference type="GO" id="GO:0006352">
    <property type="term" value="P:DNA-templated transcription initiation"/>
    <property type="evidence" value="ECO:0007669"/>
    <property type="project" value="InterPro"/>
</dbReference>
<dbReference type="Gene3D" id="1.10.1740.10">
    <property type="match status" value="1"/>
</dbReference>
<dbReference type="SUPFAM" id="SSF88659">
    <property type="entry name" value="Sigma3 and sigma4 domains of RNA polymerase sigma factors"/>
    <property type="match status" value="1"/>
</dbReference>
<dbReference type="Gene3D" id="1.10.10.10">
    <property type="entry name" value="Winged helix-like DNA-binding domain superfamily/Winged helix DNA-binding domain"/>
    <property type="match status" value="1"/>
</dbReference>
<dbReference type="GO" id="GO:0016987">
    <property type="term" value="F:sigma factor activity"/>
    <property type="evidence" value="ECO:0007669"/>
    <property type="project" value="UniProtKB-KW"/>
</dbReference>
<protein>
    <submittedName>
        <fullName evidence="8">ECF RNA polymerase sigma factor SigE</fullName>
    </submittedName>
</protein>
<keyword evidence="5" id="KW-0804">Transcription</keyword>
<keyword evidence="4" id="KW-0238">DNA-binding</keyword>
<comment type="similarity">
    <text evidence="1">Belongs to the sigma-70 factor family. ECF subfamily.</text>
</comment>
<accession>A0A518EQD4</accession>
<evidence type="ECO:0000256" key="2">
    <source>
        <dbReference type="ARBA" id="ARBA00023015"/>
    </source>
</evidence>
<dbReference type="Pfam" id="PF04545">
    <property type="entry name" value="Sigma70_r4"/>
    <property type="match status" value="1"/>
</dbReference>
<reference evidence="8 9" key="1">
    <citation type="submission" date="2019-02" db="EMBL/GenBank/DDBJ databases">
        <title>Deep-cultivation of Planctomycetes and their phenomic and genomic characterization uncovers novel biology.</title>
        <authorList>
            <person name="Wiegand S."/>
            <person name="Jogler M."/>
            <person name="Boedeker C."/>
            <person name="Pinto D."/>
            <person name="Vollmers J."/>
            <person name="Rivas-Marin E."/>
            <person name="Kohn T."/>
            <person name="Peeters S.H."/>
            <person name="Heuer A."/>
            <person name="Rast P."/>
            <person name="Oberbeckmann S."/>
            <person name="Bunk B."/>
            <person name="Jeske O."/>
            <person name="Meyerdierks A."/>
            <person name="Storesund J.E."/>
            <person name="Kallscheuer N."/>
            <person name="Luecker S."/>
            <person name="Lage O.M."/>
            <person name="Pohl T."/>
            <person name="Merkel B.J."/>
            <person name="Hornburger P."/>
            <person name="Mueller R.-W."/>
            <person name="Bruemmer F."/>
            <person name="Labrenz M."/>
            <person name="Spormann A.M."/>
            <person name="Op den Camp H."/>
            <person name="Overmann J."/>
            <person name="Amann R."/>
            <person name="Jetten M.S.M."/>
            <person name="Mascher T."/>
            <person name="Medema M.H."/>
            <person name="Devos D.P."/>
            <person name="Kaster A.-K."/>
            <person name="Ovreas L."/>
            <person name="Rohde M."/>
            <person name="Galperin M.Y."/>
            <person name="Jogler C."/>
        </authorList>
    </citation>
    <scope>NUCLEOTIDE SEQUENCE [LARGE SCALE GENOMIC DNA]</scope>
    <source>
        <strain evidence="8 9">Poly30</strain>
    </source>
</reference>
<evidence type="ECO:0000256" key="1">
    <source>
        <dbReference type="ARBA" id="ARBA00010641"/>
    </source>
</evidence>
<evidence type="ECO:0000256" key="5">
    <source>
        <dbReference type="ARBA" id="ARBA00023163"/>
    </source>
</evidence>
<proteinExistence type="inferred from homology"/>
<feature type="domain" description="RNA polymerase sigma-70 region 2" evidence="6">
    <location>
        <begin position="48"/>
        <end position="116"/>
    </location>
</feature>
<evidence type="ECO:0000313" key="9">
    <source>
        <dbReference type="Proteomes" id="UP000320390"/>
    </source>
</evidence>
<organism evidence="8 9">
    <name type="scientific">Saltatorellus ferox</name>
    <dbReference type="NCBI Taxonomy" id="2528018"/>
    <lineage>
        <taxon>Bacteria</taxon>
        <taxon>Pseudomonadati</taxon>
        <taxon>Planctomycetota</taxon>
        <taxon>Planctomycetia</taxon>
        <taxon>Planctomycetia incertae sedis</taxon>
        <taxon>Saltatorellus</taxon>
    </lineage>
</organism>
<dbReference type="Proteomes" id="UP000320390">
    <property type="component" value="Chromosome"/>
</dbReference>
<dbReference type="PANTHER" id="PTHR43133:SF8">
    <property type="entry name" value="RNA POLYMERASE SIGMA FACTOR HI_1459-RELATED"/>
    <property type="match status" value="1"/>
</dbReference>
<evidence type="ECO:0000259" key="6">
    <source>
        <dbReference type="Pfam" id="PF04542"/>
    </source>
</evidence>
<dbReference type="InterPro" id="IPR007627">
    <property type="entry name" value="RNA_pol_sigma70_r2"/>
</dbReference>
<keyword evidence="2" id="KW-0805">Transcription regulation</keyword>
<feature type="domain" description="RNA polymerase sigma-70 region 4" evidence="7">
    <location>
        <begin position="172"/>
        <end position="217"/>
    </location>
</feature>
<dbReference type="InterPro" id="IPR014284">
    <property type="entry name" value="RNA_pol_sigma-70_dom"/>
</dbReference>
<dbReference type="NCBIfam" id="TIGR02937">
    <property type="entry name" value="sigma70-ECF"/>
    <property type="match status" value="1"/>
</dbReference>
<dbReference type="InterPro" id="IPR036388">
    <property type="entry name" value="WH-like_DNA-bd_sf"/>
</dbReference>
<dbReference type="SUPFAM" id="SSF88946">
    <property type="entry name" value="Sigma2 domain of RNA polymerase sigma factors"/>
    <property type="match status" value="1"/>
</dbReference>
<dbReference type="GO" id="GO:0003677">
    <property type="term" value="F:DNA binding"/>
    <property type="evidence" value="ECO:0007669"/>
    <property type="project" value="UniProtKB-KW"/>
</dbReference>
<evidence type="ECO:0000256" key="3">
    <source>
        <dbReference type="ARBA" id="ARBA00023082"/>
    </source>
</evidence>
<evidence type="ECO:0000313" key="8">
    <source>
        <dbReference type="EMBL" id="QDV06306.1"/>
    </source>
</evidence>
<dbReference type="EMBL" id="CP036434">
    <property type="protein sequence ID" value="QDV06306.1"/>
    <property type="molecule type" value="Genomic_DNA"/>
</dbReference>
<sequence length="250" mass="27624">MSIAVHAPVLTATHAPASTYSVLSRDDETSLMVAFQARRSTETFEALYRATAPGLLHWIEQLHLQGRLKGDPMDALQDTFVNVYRYAGSFRESAAGGFRAWARTIASNALRRARRRPRSLGVLFSELDEAVLPDPEDRAAGPARMAESRENTLDLRKAYALMLLQYAQAYRTLKPRDQEALAMVEVEGLNYAQVGERLGVGRSNTKMIVFRARQRLRSRIAAFSAAACSADDAAHGETVDAPERNSRAVA</sequence>
<gene>
    <name evidence="8" type="primary">sigE_4</name>
    <name evidence="8" type="ORF">Poly30_18150</name>
</gene>
<dbReference type="InterPro" id="IPR039425">
    <property type="entry name" value="RNA_pol_sigma-70-like"/>
</dbReference>
<dbReference type="PANTHER" id="PTHR43133">
    <property type="entry name" value="RNA POLYMERASE ECF-TYPE SIGMA FACTO"/>
    <property type="match status" value="1"/>
</dbReference>
<name>A0A518EQD4_9BACT</name>
<keyword evidence="9" id="KW-1185">Reference proteome</keyword>
<evidence type="ECO:0000256" key="4">
    <source>
        <dbReference type="ARBA" id="ARBA00023125"/>
    </source>
</evidence>
<dbReference type="AlphaFoldDB" id="A0A518EQD4"/>